<feature type="region of interest" description="Disordered" evidence="1">
    <location>
        <begin position="59"/>
        <end position="79"/>
    </location>
</feature>
<feature type="region of interest" description="Disordered" evidence="1">
    <location>
        <begin position="1"/>
        <end position="43"/>
    </location>
</feature>
<reference evidence="3" key="1">
    <citation type="submission" date="2019-09" db="UniProtKB">
        <authorList>
            <consortium name="WormBaseParasite"/>
        </authorList>
    </citation>
    <scope>IDENTIFICATION</scope>
</reference>
<dbReference type="Proteomes" id="UP000050761">
    <property type="component" value="Unassembled WGS sequence"/>
</dbReference>
<protein>
    <submittedName>
        <fullName evidence="3">G protein gamma domain-containing protein</fullName>
    </submittedName>
</protein>
<keyword evidence="2" id="KW-1185">Reference proteome</keyword>
<proteinExistence type="predicted"/>
<sequence>LFKVAVAPQPQTQKSRHRHQRETDVDRNQQFGGSSALERRNSNAGMVLPAYQAYLRGSGEERLVDGPPPSPKESRVSSLEQRVRELEAMVVGQATAGNNTAVVIPVTPSQQTKRPASYFICIKPFTTSVPSS</sequence>
<name>A0A8L8KUJ9_HELPZ</name>
<dbReference type="AlphaFoldDB" id="A0A8L8KUJ9"/>
<organism evidence="2 3">
    <name type="scientific">Heligmosomoides polygyrus</name>
    <name type="common">Parasitic roundworm</name>
    <dbReference type="NCBI Taxonomy" id="6339"/>
    <lineage>
        <taxon>Eukaryota</taxon>
        <taxon>Metazoa</taxon>
        <taxon>Ecdysozoa</taxon>
        <taxon>Nematoda</taxon>
        <taxon>Chromadorea</taxon>
        <taxon>Rhabditida</taxon>
        <taxon>Rhabditina</taxon>
        <taxon>Rhabditomorpha</taxon>
        <taxon>Strongyloidea</taxon>
        <taxon>Heligmosomidae</taxon>
        <taxon>Heligmosomoides</taxon>
    </lineage>
</organism>
<evidence type="ECO:0000256" key="1">
    <source>
        <dbReference type="SAM" id="MobiDB-lite"/>
    </source>
</evidence>
<evidence type="ECO:0000313" key="3">
    <source>
        <dbReference type="WBParaSite" id="HPBE_0001996801-mRNA-1"/>
    </source>
</evidence>
<evidence type="ECO:0000313" key="2">
    <source>
        <dbReference type="Proteomes" id="UP000050761"/>
    </source>
</evidence>
<accession>A0A8L8KUJ9</accession>
<dbReference type="WBParaSite" id="HPBE_0001996801-mRNA-1">
    <property type="protein sequence ID" value="HPBE_0001996801-mRNA-1"/>
    <property type="gene ID" value="HPBE_0001996801"/>
</dbReference>